<accession>A0AAE0S5B4</accession>
<gene>
    <name evidence="1" type="ORF">CHS0354_003361</name>
</gene>
<reference evidence="1" key="2">
    <citation type="journal article" date="2021" name="Genome Biol. Evol.">
        <title>Developing a high-quality reference genome for a parasitic bivalve with doubly uniparental inheritance (Bivalvia: Unionida).</title>
        <authorList>
            <person name="Smith C.H."/>
        </authorList>
    </citation>
    <scope>NUCLEOTIDE SEQUENCE</scope>
    <source>
        <strain evidence="1">CHS0354</strain>
        <tissue evidence="1">Mantle</tissue>
    </source>
</reference>
<protein>
    <submittedName>
        <fullName evidence="1">Uncharacterized protein</fullName>
    </submittedName>
</protein>
<organism evidence="1 2">
    <name type="scientific">Potamilus streckersoni</name>
    <dbReference type="NCBI Taxonomy" id="2493646"/>
    <lineage>
        <taxon>Eukaryota</taxon>
        <taxon>Metazoa</taxon>
        <taxon>Spiralia</taxon>
        <taxon>Lophotrochozoa</taxon>
        <taxon>Mollusca</taxon>
        <taxon>Bivalvia</taxon>
        <taxon>Autobranchia</taxon>
        <taxon>Heteroconchia</taxon>
        <taxon>Palaeoheterodonta</taxon>
        <taxon>Unionida</taxon>
        <taxon>Unionoidea</taxon>
        <taxon>Unionidae</taxon>
        <taxon>Ambleminae</taxon>
        <taxon>Lampsilini</taxon>
        <taxon>Potamilus</taxon>
    </lineage>
</organism>
<dbReference type="Proteomes" id="UP001195483">
    <property type="component" value="Unassembled WGS sequence"/>
</dbReference>
<proteinExistence type="predicted"/>
<reference evidence="1" key="3">
    <citation type="submission" date="2023-05" db="EMBL/GenBank/DDBJ databases">
        <authorList>
            <person name="Smith C.H."/>
        </authorList>
    </citation>
    <scope>NUCLEOTIDE SEQUENCE</scope>
    <source>
        <strain evidence="1">CHS0354</strain>
        <tissue evidence="1">Mantle</tissue>
    </source>
</reference>
<evidence type="ECO:0000313" key="2">
    <source>
        <dbReference type="Proteomes" id="UP001195483"/>
    </source>
</evidence>
<name>A0AAE0S5B4_9BIVA</name>
<sequence>MTSFSLTIEGRKAIAKSNSKKETKFIAKETAYTSNIIHFVLLDVNIIPAFIGFVTQYHRITARTTENQIDDVLVIEGITWTKLMKAGDGTDIVNVSVTAIAIKMLCVGERICFLVRMNTTVELMTTTNKARSGTIYPNTGIAIPGSKMSER</sequence>
<evidence type="ECO:0000313" key="1">
    <source>
        <dbReference type="EMBL" id="KAK3585507.1"/>
    </source>
</evidence>
<keyword evidence="2" id="KW-1185">Reference proteome</keyword>
<dbReference type="AlphaFoldDB" id="A0AAE0S5B4"/>
<dbReference type="EMBL" id="JAEAOA010000270">
    <property type="protein sequence ID" value="KAK3585507.1"/>
    <property type="molecule type" value="Genomic_DNA"/>
</dbReference>
<comment type="caution">
    <text evidence="1">The sequence shown here is derived from an EMBL/GenBank/DDBJ whole genome shotgun (WGS) entry which is preliminary data.</text>
</comment>
<reference evidence="1" key="1">
    <citation type="journal article" date="2021" name="Genome Biol. Evol.">
        <title>A High-Quality Reference Genome for a Parasitic Bivalve with Doubly Uniparental Inheritance (Bivalvia: Unionida).</title>
        <authorList>
            <person name="Smith C.H."/>
        </authorList>
    </citation>
    <scope>NUCLEOTIDE SEQUENCE</scope>
    <source>
        <strain evidence="1">CHS0354</strain>
    </source>
</reference>